<name>A0A8F5BV46_9CREN</name>
<dbReference type="Proteomes" id="UP000693941">
    <property type="component" value="Chromosome"/>
</dbReference>
<organism evidence="1 2">
    <name type="scientific">Saccharolobus shibatae</name>
    <dbReference type="NCBI Taxonomy" id="2286"/>
    <lineage>
        <taxon>Archaea</taxon>
        <taxon>Thermoproteota</taxon>
        <taxon>Thermoprotei</taxon>
        <taxon>Sulfolobales</taxon>
        <taxon>Sulfolobaceae</taxon>
        <taxon>Saccharolobus</taxon>
    </lineage>
</organism>
<proteinExistence type="predicted"/>
<gene>
    <name evidence="1" type="ORF">J5U21_01549</name>
</gene>
<sequence length="70" mass="8286">MEYMLNRVNIFIFILFVSYNSQWSRESPKAINTSLEMIKYSIALVLWEKGLSQNLYSNDDIIDTLYNLTL</sequence>
<dbReference type="AlphaFoldDB" id="A0A8F5BV46"/>
<evidence type="ECO:0000313" key="1">
    <source>
        <dbReference type="EMBL" id="QXJ31898.1"/>
    </source>
</evidence>
<protein>
    <submittedName>
        <fullName evidence="1">Uncharacterized protein</fullName>
    </submittedName>
</protein>
<evidence type="ECO:0000313" key="2">
    <source>
        <dbReference type="Proteomes" id="UP000693941"/>
    </source>
</evidence>
<dbReference type="EMBL" id="CP077715">
    <property type="protein sequence ID" value="QXJ31898.1"/>
    <property type="molecule type" value="Genomic_DNA"/>
</dbReference>
<reference evidence="1" key="1">
    <citation type="journal article" date="2021" name="Environ. Microbiol.">
        <title>New insights into the diversity and evolution of the archaeal mobilome from three complete genomes of Saccharolobus shibatae.</title>
        <authorList>
            <person name="Medvedeva S."/>
            <person name="Brandt D."/>
            <person name="Cvirkaite-Krupovic V."/>
            <person name="Liu Y."/>
            <person name="Severinov K."/>
            <person name="Ishino S."/>
            <person name="Ishino Y."/>
            <person name="Prangishvili D."/>
            <person name="Kalinowski J."/>
            <person name="Krupovic M."/>
        </authorList>
    </citation>
    <scope>NUCLEOTIDE SEQUENCE</scope>
    <source>
        <strain evidence="1">BEU9</strain>
    </source>
</reference>
<accession>A0A8F5BV46</accession>